<dbReference type="EMBL" id="CP095005">
    <property type="protein sequence ID" value="UOO94893.1"/>
    <property type="molecule type" value="Genomic_DNA"/>
</dbReference>
<keyword evidence="2" id="KW-1185">Reference proteome</keyword>
<proteinExistence type="predicted"/>
<organism evidence="1 2">
    <name type="scientific">Halococcus dombrowskii</name>
    <dbReference type="NCBI Taxonomy" id="179637"/>
    <lineage>
        <taxon>Archaea</taxon>
        <taxon>Methanobacteriati</taxon>
        <taxon>Methanobacteriota</taxon>
        <taxon>Stenosarchaea group</taxon>
        <taxon>Halobacteria</taxon>
        <taxon>Halobacteriales</taxon>
        <taxon>Halococcaceae</taxon>
        <taxon>Halococcus</taxon>
    </lineage>
</organism>
<evidence type="ECO:0000313" key="2">
    <source>
        <dbReference type="Proteomes" id="UP000830542"/>
    </source>
</evidence>
<reference evidence="1" key="1">
    <citation type="submission" date="2022-04" db="EMBL/GenBank/DDBJ databases">
        <title>Sequencing and genomic assembly of Halococcus dombrowskii.</title>
        <authorList>
            <person name="Lim S.W."/>
            <person name="MacLea K.S."/>
        </authorList>
    </citation>
    <scope>NUCLEOTIDE SEQUENCE</scope>
    <source>
        <strain evidence="1">H4</strain>
    </source>
</reference>
<protein>
    <recommendedName>
        <fullName evidence="3">Small CPxCG-related zinc finger protein</fullName>
    </recommendedName>
</protein>
<gene>
    <name evidence="1" type="ORF">MUK72_13090</name>
</gene>
<accession>A0AAX3AL57</accession>
<dbReference type="RefSeq" id="WP_169316353.1">
    <property type="nucleotide sequence ID" value="NZ_BAAADN010000026.1"/>
</dbReference>
<name>A0AAX3AL57_HALDO</name>
<evidence type="ECO:0000313" key="1">
    <source>
        <dbReference type="EMBL" id="UOO94893.1"/>
    </source>
</evidence>
<dbReference type="AlphaFoldDB" id="A0AAX3AL57"/>
<sequence length="47" mass="5233">MARCPHCETDISTWTERLQQASAASTPKVWTCPECDVVLGISDWGHD</sequence>
<dbReference type="KEGG" id="hdo:MUK72_13090"/>
<dbReference type="Proteomes" id="UP000830542">
    <property type="component" value="Chromosome"/>
</dbReference>
<dbReference type="GeneID" id="71762800"/>
<evidence type="ECO:0008006" key="3">
    <source>
        <dbReference type="Google" id="ProtNLM"/>
    </source>
</evidence>